<name>A0A7I7L3C9_9MYCO</name>
<evidence type="ECO:0000256" key="1">
    <source>
        <dbReference type="SAM" id="MobiDB-lite"/>
    </source>
</evidence>
<feature type="region of interest" description="Disordered" evidence="1">
    <location>
        <begin position="1"/>
        <end position="25"/>
    </location>
</feature>
<dbReference type="KEGG" id="mcoo:MCOO_49050"/>
<evidence type="ECO:0000313" key="4">
    <source>
        <dbReference type="Proteomes" id="UP000465866"/>
    </source>
</evidence>
<gene>
    <name evidence="3" type="ORF">MCOO_49050</name>
</gene>
<evidence type="ECO:0000313" key="3">
    <source>
        <dbReference type="EMBL" id="BBX48890.1"/>
    </source>
</evidence>
<keyword evidence="4" id="KW-1185">Reference proteome</keyword>
<feature type="domain" description="DUF427" evidence="2">
    <location>
        <begin position="80"/>
        <end position="171"/>
    </location>
</feature>
<dbReference type="Proteomes" id="UP000465866">
    <property type="component" value="Chromosome"/>
</dbReference>
<accession>A0A7I7L3C9</accession>
<sequence>MRTDRVDSAVSVTAPSFLGGPRSRDPTLEITRQAASHTLCEPGHNDMVNRWPKPDVAGPGQESVWDYPRPPRLEEFTGSITVELGGRTIASTSRGWRVLETSHPPTYYLPSSAFADGVLRRADGSSWCEWKGQATYYDLVSERRVAPQAAWTYLRPSNGFEAIAGALAVMAAAVDRCTVNGEEVTPQPGGFYGGWINSWIVGPFKGIPGSMGW</sequence>
<reference evidence="3 4" key="1">
    <citation type="journal article" date="2019" name="Emerg. Microbes Infect.">
        <title>Comprehensive subspecies identification of 175 nontuberculous mycobacteria species based on 7547 genomic profiles.</title>
        <authorList>
            <person name="Matsumoto Y."/>
            <person name="Kinjo T."/>
            <person name="Motooka D."/>
            <person name="Nabeya D."/>
            <person name="Jung N."/>
            <person name="Uechi K."/>
            <person name="Horii T."/>
            <person name="Iida T."/>
            <person name="Fujita J."/>
            <person name="Nakamura S."/>
        </authorList>
    </citation>
    <scope>NUCLEOTIDE SEQUENCE [LARGE SCALE GENOMIC DNA]</scope>
    <source>
        <strain evidence="3 4">JCM 12404</strain>
    </source>
</reference>
<proteinExistence type="predicted"/>
<dbReference type="Gene3D" id="2.170.150.40">
    <property type="entry name" value="Domain of unknown function (DUF427)"/>
    <property type="match status" value="1"/>
</dbReference>
<dbReference type="InterPro" id="IPR007361">
    <property type="entry name" value="DUF427"/>
</dbReference>
<dbReference type="AlphaFoldDB" id="A0A7I7L3C9"/>
<protein>
    <recommendedName>
        <fullName evidence="2">DUF427 domain-containing protein</fullName>
    </recommendedName>
</protein>
<organism evidence="3 4">
    <name type="scientific">Mycobacterium cookii</name>
    <dbReference type="NCBI Taxonomy" id="1775"/>
    <lineage>
        <taxon>Bacteria</taxon>
        <taxon>Bacillati</taxon>
        <taxon>Actinomycetota</taxon>
        <taxon>Actinomycetes</taxon>
        <taxon>Mycobacteriales</taxon>
        <taxon>Mycobacteriaceae</taxon>
        <taxon>Mycobacterium</taxon>
    </lineage>
</organism>
<evidence type="ECO:0000259" key="2">
    <source>
        <dbReference type="Pfam" id="PF04248"/>
    </source>
</evidence>
<dbReference type="InterPro" id="IPR038694">
    <property type="entry name" value="DUF427_sf"/>
</dbReference>
<dbReference type="EMBL" id="AP022569">
    <property type="protein sequence ID" value="BBX48890.1"/>
    <property type="molecule type" value="Genomic_DNA"/>
</dbReference>
<dbReference type="Pfam" id="PF04248">
    <property type="entry name" value="NTP_transf_9"/>
    <property type="match status" value="1"/>
</dbReference>
<dbReference type="PANTHER" id="PTHR43058:SF1">
    <property type="entry name" value="DUF427 DOMAIN-CONTAINING PROTEIN"/>
    <property type="match status" value="1"/>
</dbReference>
<dbReference type="PANTHER" id="PTHR43058">
    <property type="entry name" value="SLR0655 PROTEIN"/>
    <property type="match status" value="1"/>
</dbReference>